<keyword evidence="1" id="KW-0472">Membrane</keyword>
<proteinExistence type="predicted"/>
<feature type="transmembrane region" description="Helical" evidence="1">
    <location>
        <begin position="114"/>
        <end position="139"/>
    </location>
</feature>
<keyword evidence="1" id="KW-0812">Transmembrane</keyword>
<sequence>MEAVNPATTYGSILLGSFFAFGLSGAVSLQCVSYFKTYPHDGMPTKVLVSTVWLLDMAHSCFICASIWKYFITFFGQRGEIDYIPCECFYKIKSVLHMSGMFKRYKVALAAGRLFAATGLSLSSAVDLLIMGSLCYYLLAIRTRIGPNSTAMIRWVDLITLYTLENGALTLYDDYEASLWPHPDSSAQLYNNGFTDMLVDYAKEPGFLGASFCNWKA</sequence>
<keyword evidence="3" id="KW-1185">Reference proteome</keyword>
<dbReference type="AlphaFoldDB" id="A0AAD5VWH5"/>
<protein>
    <submittedName>
        <fullName evidence="2">Uncharacterized protein</fullName>
    </submittedName>
</protein>
<feature type="transmembrane region" description="Helical" evidence="1">
    <location>
        <begin position="47"/>
        <end position="68"/>
    </location>
</feature>
<dbReference type="Proteomes" id="UP001213000">
    <property type="component" value="Unassembled WGS sequence"/>
</dbReference>
<name>A0AAD5VWH5_9AGAR</name>
<keyword evidence="1" id="KW-1133">Transmembrane helix</keyword>
<evidence type="ECO:0000256" key="1">
    <source>
        <dbReference type="SAM" id="Phobius"/>
    </source>
</evidence>
<organism evidence="2 3">
    <name type="scientific">Leucocoprinus birnbaumii</name>
    <dbReference type="NCBI Taxonomy" id="56174"/>
    <lineage>
        <taxon>Eukaryota</taxon>
        <taxon>Fungi</taxon>
        <taxon>Dikarya</taxon>
        <taxon>Basidiomycota</taxon>
        <taxon>Agaricomycotina</taxon>
        <taxon>Agaricomycetes</taxon>
        <taxon>Agaricomycetidae</taxon>
        <taxon>Agaricales</taxon>
        <taxon>Agaricineae</taxon>
        <taxon>Agaricaceae</taxon>
        <taxon>Leucocoprinus</taxon>
    </lineage>
</organism>
<evidence type="ECO:0000313" key="2">
    <source>
        <dbReference type="EMBL" id="KAJ3569939.1"/>
    </source>
</evidence>
<accession>A0AAD5VWH5</accession>
<feature type="transmembrane region" description="Helical" evidence="1">
    <location>
        <begin position="12"/>
        <end position="35"/>
    </location>
</feature>
<evidence type="ECO:0000313" key="3">
    <source>
        <dbReference type="Proteomes" id="UP001213000"/>
    </source>
</evidence>
<comment type="caution">
    <text evidence="2">The sequence shown here is derived from an EMBL/GenBank/DDBJ whole genome shotgun (WGS) entry which is preliminary data.</text>
</comment>
<gene>
    <name evidence="2" type="ORF">NP233_g4729</name>
</gene>
<reference evidence="2" key="1">
    <citation type="submission" date="2022-07" db="EMBL/GenBank/DDBJ databases">
        <title>Genome Sequence of Leucocoprinus birnbaumii.</title>
        <authorList>
            <person name="Buettner E."/>
        </authorList>
    </citation>
    <scope>NUCLEOTIDE SEQUENCE</scope>
    <source>
        <strain evidence="2">VT141</strain>
    </source>
</reference>
<dbReference type="EMBL" id="JANIEX010000262">
    <property type="protein sequence ID" value="KAJ3569939.1"/>
    <property type="molecule type" value="Genomic_DNA"/>
</dbReference>